<sequence>MRSYLFLPILILALSIGLSACQVESRDLICEQLLANALQPYIGQEITADTFIEVVEKAYDLPTQDIQLNRHKDGSWFLNWNQHGLGYGVLSKNGKYLDRIGINYGAREFSVKRLFECVSTLPEWYWAAYGSNPPTMGIRYAFTLYFPMQGIVATAGGSGRNPKELPHLNEDITISDVFIGTPGSLSDLYKQRWEHSLEGVRSGLHPLPWPKDWNEVRFIEDQGLGW</sequence>
<evidence type="ECO:0000313" key="1">
    <source>
        <dbReference type="EMBL" id="KPQ44888.1"/>
    </source>
</evidence>
<comment type="caution">
    <text evidence="1">The sequence shown here is derived from an EMBL/GenBank/DDBJ whole genome shotgun (WGS) entry which is preliminary data.</text>
</comment>
<gene>
    <name evidence="1" type="ORF">MPEBLZ_00524</name>
</gene>
<accession>A0A0P7ZL98</accession>
<dbReference type="PROSITE" id="PS51257">
    <property type="entry name" value="PROKAR_LIPOPROTEIN"/>
    <property type="match status" value="1"/>
</dbReference>
<dbReference type="Proteomes" id="UP000050360">
    <property type="component" value="Unassembled WGS sequence"/>
</dbReference>
<dbReference type="EMBL" id="LKCM01000048">
    <property type="protein sequence ID" value="KPQ44888.1"/>
    <property type="molecule type" value="Genomic_DNA"/>
</dbReference>
<organism evidence="1 2">
    <name type="scientific">Candidatus Methanoperedens nitratireducens</name>
    <dbReference type="NCBI Taxonomy" id="1392998"/>
    <lineage>
        <taxon>Archaea</taxon>
        <taxon>Methanobacteriati</taxon>
        <taxon>Methanobacteriota</taxon>
        <taxon>Stenosarchaea group</taxon>
        <taxon>Methanomicrobia</taxon>
        <taxon>Methanosarcinales</taxon>
        <taxon>ANME-2 cluster</taxon>
        <taxon>Candidatus Methanoperedentaceae</taxon>
        <taxon>Candidatus Methanoperedens</taxon>
    </lineage>
</organism>
<proteinExistence type="predicted"/>
<protein>
    <recommendedName>
        <fullName evidence="3">Lipoprotein</fullName>
    </recommendedName>
</protein>
<evidence type="ECO:0008006" key="3">
    <source>
        <dbReference type="Google" id="ProtNLM"/>
    </source>
</evidence>
<dbReference type="AlphaFoldDB" id="A0A0P7ZL98"/>
<name>A0A0P7ZL98_9EURY</name>
<evidence type="ECO:0000313" key="2">
    <source>
        <dbReference type="Proteomes" id="UP000050360"/>
    </source>
</evidence>
<reference evidence="1 2" key="1">
    <citation type="submission" date="2015-09" db="EMBL/GenBank/DDBJ databases">
        <title>A metagenomics-based metabolic model of nitrate-dependent anaerobic oxidation of methane by Methanoperedens-like archaea.</title>
        <authorList>
            <person name="Arshad A."/>
            <person name="Speth D.R."/>
            <person name="De Graaf R.M."/>
            <person name="Op Den Camp H.J."/>
            <person name="Jetten M.S."/>
            <person name="Welte C.U."/>
        </authorList>
    </citation>
    <scope>NUCLEOTIDE SEQUENCE [LARGE SCALE GENOMIC DNA]</scope>
</reference>